<keyword evidence="1" id="KW-0456">Lyase</keyword>
<dbReference type="CDD" id="cd01288">
    <property type="entry name" value="FabZ"/>
    <property type="match status" value="1"/>
</dbReference>
<sequence length="175" mass="19226">MRWYWIDRFIEFESGKRARSVKNVSLAEEHLHDHFPGFPVMPGSLMIEGMAQTGGILLGEHFGFRYNVILAKVPKVVFHSWACPGDQLIYSAELLDAREEGGSVSVEATVGDRSVASAEIVFAHLKTDDPQFSRIDQKNFVFRMNLLDILTVGKAGSGAAGEVSGADGRRGEAVE</sequence>
<organism evidence="2 3">
    <name type="scientific">Planctomyces bekefii</name>
    <dbReference type="NCBI Taxonomy" id="1653850"/>
    <lineage>
        <taxon>Bacteria</taxon>
        <taxon>Pseudomonadati</taxon>
        <taxon>Planctomycetota</taxon>
        <taxon>Planctomycetia</taxon>
        <taxon>Planctomycetales</taxon>
        <taxon>Planctomycetaceae</taxon>
        <taxon>Planctomyces</taxon>
    </lineage>
</organism>
<dbReference type="SUPFAM" id="SSF54637">
    <property type="entry name" value="Thioesterase/thiol ester dehydrase-isomerase"/>
    <property type="match status" value="1"/>
</dbReference>
<keyword evidence="3" id="KW-1185">Reference proteome</keyword>
<dbReference type="InterPro" id="IPR029069">
    <property type="entry name" value="HotDog_dom_sf"/>
</dbReference>
<evidence type="ECO:0000313" key="3">
    <source>
        <dbReference type="Proteomes" id="UP000321083"/>
    </source>
</evidence>
<dbReference type="GO" id="GO:0016829">
    <property type="term" value="F:lyase activity"/>
    <property type="evidence" value="ECO:0007669"/>
    <property type="project" value="UniProtKB-KW"/>
</dbReference>
<gene>
    <name evidence="2" type="primary">fabZ</name>
    <name evidence="2" type="ORF">E3A20_14610</name>
</gene>
<dbReference type="AlphaFoldDB" id="A0A5C6M8U7"/>
<reference evidence="2 3" key="2">
    <citation type="submission" date="2019-08" db="EMBL/GenBank/DDBJ databases">
        <authorList>
            <person name="Henke P."/>
        </authorList>
    </citation>
    <scope>NUCLEOTIDE SEQUENCE [LARGE SCALE GENOMIC DNA]</scope>
    <source>
        <strain evidence="2">Phe10_nw2017</strain>
    </source>
</reference>
<name>A0A5C6M8U7_9PLAN</name>
<comment type="caution">
    <text evidence="2">The sequence shown here is derived from an EMBL/GenBank/DDBJ whole genome shotgun (WGS) entry which is preliminary data.</text>
</comment>
<proteinExistence type="predicted"/>
<dbReference type="Gene3D" id="3.10.129.10">
    <property type="entry name" value="Hotdog Thioesterase"/>
    <property type="match status" value="1"/>
</dbReference>
<dbReference type="Pfam" id="PF07977">
    <property type="entry name" value="FabA"/>
    <property type="match status" value="1"/>
</dbReference>
<evidence type="ECO:0000256" key="1">
    <source>
        <dbReference type="ARBA" id="ARBA00023239"/>
    </source>
</evidence>
<dbReference type="InterPro" id="IPR013114">
    <property type="entry name" value="FabA_FabZ"/>
</dbReference>
<dbReference type="PANTHER" id="PTHR30272:SF1">
    <property type="entry name" value="3-HYDROXYACYL-[ACYL-CARRIER-PROTEIN] DEHYDRATASE"/>
    <property type="match status" value="1"/>
</dbReference>
<evidence type="ECO:0000313" key="2">
    <source>
        <dbReference type="EMBL" id="TWW09411.1"/>
    </source>
</evidence>
<accession>A0A5C6M8U7</accession>
<protein>
    <submittedName>
        <fullName evidence="2">Beta-hydroxyacyl-ACP dehydratase</fullName>
    </submittedName>
</protein>
<dbReference type="EMBL" id="SRHE01000283">
    <property type="protein sequence ID" value="TWW09411.1"/>
    <property type="molecule type" value="Genomic_DNA"/>
</dbReference>
<reference evidence="2 3" key="1">
    <citation type="submission" date="2019-08" db="EMBL/GenBank/DDBJ databases">
        <title>100 year-old enigma solved: identification of Planctomyces bekefii, the type genus and species of the phylum Planctomycetes.</title>
        <authorList>
            <person name="Svetlana D.N."/>
            <person name="Overmann J."/>
        </authorList>
    </citation>
    <scope>NUCLEOTIDE SEQUENCE [LARGE SCALE GENOMIC DNA]</scope>
    <source>
        <strain evidence="2">Phe10_nw2017</strain>
    </source>
</reference>
<dbReference type="Proteomes" id="UP000321083">
    <property type="component" value="Unassembled WGS sequence"/>
</dbReference>
<dbReference type="PANTHER" id="PTHR30272">
    <property type="entry name" value="3-HYDROXYACYL-[ACYL-CARRIER-PROTEIN] DEHYDRATASE"/>
    <property type="match status" value="1"/>
</dbReference>